<keyword evidence="7" id="KW-0175">Coiled coil</keyword>
<dbReference type="InterPro" id="IPR014001">
    <property type="entry name" value="Helicase_ATP-bd"/>
</dbReference>
<evidence type="ECO:0000256" key="5">
    <source>
        <dbReference type="ARBA" id="ARBA00022840"/>
    </source>
</evidence>
<dbReference type="GO" id="GO:0006281">
    <property type="term" value="P:DNA repair"/>
    <property type="evidence" value="ECO:0007669"/>
    <property type="project" value="InterPro"/>
</dbReference>
<evidence type="ECO:0000259" key="9">
    <source>
        <dbReference type="PROSITE" id="PS51192"/>
    </source>
</evidence>
<protein>
    <submittedName>
        <fullName evidence="11">Uncharacterized protein</fullName>
    </submittedName>
</protein>
<evidence type="ECO:0000256" key="3">
    <source>
        <dbReference type="ARBA" id="ARBA00022741"/>
    </source>
</evidence>
<feature type="region of interest" description="Disordered" evidence="8">
    <location>
        <begin position="527"/>
        <end position="546"/>
    </location>
</feature>
<dbReference type="Proteomes" id="UP000041254">
    <property type="component" value="Unassembled WGS sequence"/>
</dbReference>
<dbReference type="InterPro" id="IPR000330">
    <property type="entry name" value="SNF2_N"/>
</dbReference>
<feature type="compositionally biased region" description="Low complexity" evidence="8">
    <location>
        <begin position="602"/>
        <end position="613"/>
    </location>
</feature>
<dbReference type="SUPFAM" id="SSF52540">
    <property type="entry name" value="P-loop containing nucleoside triphosphate hydrolases"/>
    <property type="match status" value="2"/>
</dbReference>
<dbReference type="CDD" id="cd18793">
    <property type="entry name" value="SF2_C_SNF"/>
    <property type="match status" value="1"/>
</dbReference>
<dbReference type="GO" id="GO:0005524">
    <property type="term" value="F:ATP binding"/>
    <property type="evidence" value="ECO:0007669"/>
    <property type="project" value="UniProtKB-KW"/>
</dbReference>
<dbReference type="Pfam" id="PF00271">
    <property type="entry name" value="Helicase_C"/>
    <property type="match status" value="1"/>
</dbReference>
<dbReference type="PANTHER" id="PTHR47157">
    <property type="entry name" value="CHROMODOMAIN-HELICASE-DNA-BINDING PROTEIN 1-LIKE"/>
    <property type="match status" value="1"/>
</dbReference>
<gene>
    <name evidence="11" type="ORF">Vbra_3534</name>
</gene>
<dbReference type="InterPro" id="IPR001650">
    <property type="entry name" value="Helicase_C-like"/>
</dbReference>
<feature type="domain" description="Helicase C-terminal" evidence="10">
    <location>
        <begin position="378"/>
        <end position="539"/>
    </location>
</feature>
<name>A0A0G4EAV0_VITBC</name>
<evidence type="ECO:0000259" key="10">
    <source>
        <dbReference type="PROSITE" id="PS51194"/>
    </source>
</evidence>
<dbReference type="SUPFAM" id="SSF52949">
    <property type="entry name" value="Macro domain-like"/>
    <property type="match status" value="1"/>
</dbReference>
<evidence type="ECO:0000256" key="7">
    <source>
        <dbReference type="SAM" id="Coils"/>
    </source>
</evidence>
<dbReference type="OrthoDB" id="5857104at2759"/>
<sequence>MSEAFLGKLEEWLKSPAHQPLLIDPSAHPAPPALVSLSDTTLHDYQQTGLGWMIAHYQVRQTGVILADQMGLGKTLQTLSFLAWLLEHGHTHGPFLVICPTTVVATWQQQAAQHVPSVGCQVYSGTASEREAKRKAIVNKILSQPRARQCDPALPFEVLITSDTLARQDASFLSKFRWRAVVVDEAHCLKNPQGKLYKTLLHDYNYGMCLMLTGTPIQNKMQELWSLLHFLDRKRFADCDAFVSTFTSLSSRARGVLQDIMRTYMLRRTMNDVKWKLPPKKEYVLEAPLTPLQRQQYKWLLTKDSSVLMALADKNNTGQSSSSSNARAAAAIATNKGLNNLVQQLRKCVSHPYLFDGVEPEPFVEGDHIWQTSGKLMLLEKLLPKLKSEGSRVLLFSGFTRMLDIVQDYLSYRRLTFERLDGSIRGEDRADAIQRFKQGDRTTAFAFLLSTRAGGQGVNLEVADVVIFLDSDWNPQADKQALARVYRQGQKRSVRIFRFLTPQTIEEVIFKRARKKLQLAADILGKDKDAHDEQQDGTGAPGGGKRAGELRAVAIWGLRHWAGQQDDTHGDESSVVSEWMKARIEDILEQAQEMTDEEEEQQQQQKNQQQQGESVYQFEGADYKDAYRRAQTEEREDLTALETLMAAKAAEDKENEDLGVAGRLRRPLISEEEREEMDHQEQARKEQRKLDKWRKKNYTSLSITLEAVPEGEQPSTEEDLITDQGEDEEMMGMDQDGGGGGGDAALEADYLHFVRGNAAKPTERMPAIVLHVLDNSGSWNNRGFGRALNELSEELGPHYELAKEMGDLRVGDVHLLDVDGDIHVALAICQKYSESSGTRSPIDLSAFRTGLLKVAQAARPLGASVHLPRIGTSTDGQPDQWYAVERCLRRYLAQRKVHTHVYYFQRQQQQQQQAANPRKRPLPTNGDSDHDGNGDGDESGGQRAAAAKREKKGDGGVGRVGGASAMEEEEGDAVATAAAPPPPPPAAAAAAAASAPMDIVTSNDEPAPAAAAAAAAASDEDNASDATEVIPSPSQNPEPSPNDEPSPAQRQEQQPQPQQKKKKNAANNNTSSSMEDDILFDQDAAIEDERRHKEDMQKAISSGGGNNNSSNGGDGESRQMSMDYFLGRGGNKFVRGGGGGGGGRGVRGARGRGRGGRGRGGRRSPDPDPMCFLGKQLWVHPDNLDAWGRWATKMVDDRGGSVQVFPADFEGVVESTDPKQPPDFIVLSIKDILPWEDFVYSEPSPSAGDLRYQAMELAATITRDPFMERVINHFKVPDTVFLTWPFDYESMSALNPDGIDPPFPTPSESGATHTISVVFTDWLEACIDMDHILPHAQQTYHWFGYVMMDEDVPEREDDREGQPLPISALLAARIRSDGG</sequence>
<keyword evidence="12" id="KW-1185">Reference proteome</keyword>
<dbReference type="GO" id="GO:0006338">
    <property type="term" value="P:chromatin remodeling"/>
    <property type="evidence" value="ECO:0007669"/>
    <property type="project" value="InterPro"/>
</dbReference>
<dbReference type="PANTHER" id="PTHR47157:SF1">
    <property type="entry name" value="CHROMODOMAIN-HELICASE-DNA-BINDING PROTEIN 1-LIKE"/>
    <property type="match status" value="1"/>
</dbReference>
<dbReference type="Pfam" id="PF00176">
    <property type="entry name" value="SNF2-rel_dom"/>
    <property type="match status" value="1"/>
</dbReference>
<feature type="coiled-coil region" evidence="7">
    <location>
        <begin position="669"/>
        <end position="696"/>
    </location>
</feature>
<dbReference type="Gene3D" id="3.40.50.10810">
    <property type="entry name" value="Tandem AAA-ATPase domain"/>
    <property type="match status" value="1"/>
</dbReference>
<organism evidence="11 12">
    <name type="scientific">Vitrella brassicaformis (strain CCMP3155)</name>
    <dbReference type="NCBI Taxonomy" id="1169540"/>
    <lineage>
        <taxon>Eukaryota</taxon>
        <taxon>Sar</taxon>
        <taxon>Alveolata</taxon>
        <taxon>Colpodellida</taxon>
        <taxon>Vitrellaceae</taxon>
        <taxon>Vitrella</taxon>
    </lineage>
</organism>
<feature type="region of interest" description="Disordered" evidence="8">
    <location>
        <begin position="906"/>
        <end position="1168"/>
    </location>
</feature>
<dbReference type="Gene3D" id="3.40.50.300">
    <property type="entry name" value="P-loop containing nucleotide triphosphate hydrolases"/>
    <property type="match status" value="1"/>
</dbReference>
<dbReference type="Gene3D" id="3.40.220.10">
    <property type="entry name" value="Leucine Aminopeptidase, subunit E, domain 1"/>
    <property type="match status" value="1"/>
</dbReference>
<dbReference type="PROSITE" id="PS51194">
    <property type="entry name" value="HELICASE_CTER"/>
    <property type="match status" value="1"/>
</dbReference>
<dbReference type="GO" id="GO:0003678">
    <property type="term" value="F:DNA helicase activity"/>
    <property type="evidence" value="ECO:0007669"/>
    <property type="project" value="InterPro"/>
</dbReference>
<keyword evidence="4" id="KW-0378">Hydrolase</keyword>
<dbReference type="InterPro" id="IPR038718">
    <property type="entry name" value="SNF2-like_sf"/>
</dbReference>
<feature type="compositionally biased region" description="Basic and acidic residues" evidence="8">
    <location>
        <begin position="1087"/>
        <end position="1097"/>
    </location>
</feature>
<feature type="compositionally biased region" description="Basic residues" evidence="8">
    <location>
        <begin position="1147"/>
        <end position="1162"/>
    </location>
</feature>
<dbReference type="SMART" id="SM00490">
    <property type="entry name" value="HELICc"/>
    <property type="match status" value="1"/>
</dbReference>
<feature type="compositionally biased region" description="Gly residues" evidence="8">
    <location>
        <begin position="1127"/>
        <end position="1146"/>
    </location>
</feature>
<proteinExistence type="inferred from homology"/>
<evidence type="ECO:0000256" key="1">
    <source>
        <dbReference type="ARBA" id="ARBA00004123"/>
    </source>
</evidence>
<dbReference type="GO" id="GO:0005634">
    <property type="term" value="C:nucleus"/>
    <property type="evidence" value="ECO:0007669"/>
    <property type="project" value="UniProtKB-SubCell"/>
</dbReference>
<dbReference type="InterPro" id="IPR049730">
    <property type="entry name" value="SNF2/RAD54-like_C"/>
</dbReference>
<feature type="compositionally biased region" description="Acidic residues" evidence="8">
    <location>
        <begin position="1074"/>
        <end position="1086"/>
    </location>
</feature>
<dbReference type="PhylomeDB" id="A0A0G4EAV0"/>
<dbReference type="EMBL" id="CDMY01000077">
    <property type="protein sequence ID" value="CEL92428.1"/>
    <property type="molecule type" value="Genomic_DNA"/>
</dbReference>
<feature type="compositionally biased region" description="Low complexity" evidence="8">
    <location>
        <begin position="987"/>
        <end position="996"/>
    </location>
</feature>
<evidence type="ECO:0000256" key="2">
    <source>
        <dbReference type="ARBA" id="ARBA00007025"/>
    </source>
</evidence>
<evidence type="ECO:0000256" key="6">
    <source>
        <dbReference type="ARBA" id="ARBA00023242"/>
    </source>
</evidence>
<comment type="similarity">
    <text evidence="2">Belongs to the SNF2/RAD54 helicase family.</text>
</comment>
<dbReference type="CDD" id="cd17919">
    <property type="entry name" value="DEXHc_Snf"/>
    <property type="match status" value="1"/>
</dbReference>
<keyword evidence="5" id="KW-0067">ATP-binding</keyword>
<feature type="domain" description="Helicase ATP-binding" evidence="9">
    <location>
        <begin position="55"/>
        <end position="234"/>
    </location>
</feature>
<dbReference type="InParanoid" id="A0A0G4EAV0"/>
<keyword evidence="3" id="KW-0547">Nucleotide-binding</keyword>
<dbReference type="InterPro" id="IPR027417">
    <property type="entry name" value="P-loop_NTPase"/>
</dbReference>
<feature type="region of interest" description="Disordered" evidence="8">
    <location>
        <begin position="593"/>
        <end position="615"/>
    </location>
</feature>
<feature type="compositionally biased region" description="Low complexity" evidence="8">
    <location>
        <begin position="1045"/>
        <end position="1058"/>
    </location>
</feature>
<evidence type="ECO:0000313" key="12">
    <source>
        <dbReference type="Proteomes" id="UP000041254"/>
    </source>
</evidence>
<dbReference type="PROSITE" id="PS51192">
    <property type="entry name" value="HELICASE_ATP_BIND_1"/>
    <property type="match status" value="1"/>
</dbReference>
<evidence type="ECO:0000256" key="4">
    <source>
        <dbReference type="ARBA" id="ARBA00022801"/>
    </source>
</evidence>
<evidence type="ECO:0000256" key="8">
    <source>
        <dbReference type="SAM" id="MobiDB-lite"/>
    </source>
</evidence>
<accession>A0A0G4EAV0</accession>
<keyword evidence="6" id="KW-0539">Nucleus</keyword>
<dbReference type="VEuPathDB" id="CryptoDB:Vbra_3534"/>
<comment type="subcellular location">
    <subcellularLocation>
        <location evidence="1">Nucleus</location>
    </subcellularLocation>
</comment>
<dbReference type="STRING" id="1169540.A0A0G4EAV0"/>
<feature type="compositionally biased region" description="Low complexity" evidence="8">
    <location>
        <begin position="1003"/>
        <end position="1017"/>
    </location>
</feature>
<feature type="compositionally biased region" description="Pro residues" evidence="8">
    <location>
        <begin position="1034"/>
        <end position="1044"/>
    </location>
</feature>
<dbReference type="InterPro" id="IPR043472">
    <property type="entry name" value="Macro_dom-like"/>
</dbReference>
<evidence type="ECO:0000313" key="11">
    <source>
        <dbReference type="EMBL" id="CEL92428.1"/>
    </source>
</evidence>
<dbReference type="InterPro" id="IPR031053">
    <property type="entry name" value="ALC1"/>
</dbReference>
<dbReference type="SMART" id="SM00487">
    <property type="entry name" value="DEXDc"/>
    <property type="match status" value="1"/>
</dbReference>
<dbReference type="GO" id="GO:0016787">
    <property type="term" value="F:hydrolase activity"/>
    <property type="evidence" value="ECO:0007669"/>
    <property type="project" value="UniProtKB-KW"/>
</dbReference>
<dbReference type="OMA" id="WQNELFR"/>
<reference evidence="11 12" key="1">
    <citation type="submission" date="2014-11" db="EMBL/GenBank/DDBJ databases">
        <authorList>
            <person name="Zhu J."/>
            <person name="Qi W."/>
            <person name="Song R."/>
        </authorList>
    </citation>
    <scope>NUCLEOTIDE SEQUENCE [LARGE SCALE GENOMIC DNA]</scope>
</reference>